<dbReference type="Pfam" id="PF01336">
    <property type="entry name" value="tRNA_anti-codon"/>
    <property type="match status" value="1"/>
</dbReference>
<dbReference type="NCBIfam" id="NF004226">
    <property type="entry name" value="PRK05673.1"/>
    <property type="match status" value="1"/>
</dbReference>
<dbReference type="InterPro" id="IPR004365">
    <property type="entry name" value="NA-bd_OB_tRNA"/>
</dbReference>
<evidence type="ECO:0000256" key="1">
    <source>
        <dbReference type="ARBA" id="ARBA00004496"/>
    </source>
</evidence>
<dbReference type="InterPro" id="IPR016195">
    <property type="entry name" value="Pol/histidinol_Pase-like"/>
</dbReference>
<dbReference type="Pfam" id="PF17657">
    <property type="entry name" value="DNA_pol3_finger"/>
    <property type="match status" value="1"/>
</dbReference>
<evidence type="ECO:0000256" key="6">
    <source>
        <dbReference type="ARBA" id="ARBA00022695"/>
    </source>
</evidence>
<dbReference type="SMART" id="SM00481">
    <property type="entry name" value="POLIIIAc"/>
    <property type="match status" value="1"/>
</dbReference>
<dbReference type="CDD" id="cd04485">
    <property type="entry name" value="DnaE_OBF"/>
    <property type="match status" value="1"/>
</dbReference>
<dbReference type="InterPro" id="IPR049821">
    <property type="entry name" value="PolIIIA_DnaE1_PHP"/>
</dbReference>
<dbReference type="InterPro" id="IPR041931">
    <property type="entry name" value="DNA_pol3_alpha_thumb_dom"/>
</dbReference>
<dbReference type="InterPro" id="IPR029460">
    <property type="entry name" value="DNAPol_HHH"/>
</dbReference>
<dbReference type="InterPro" id="IPR011708">
    <property type="entry name" value="DNA_pol3_alpha_NTPase_dom"/>
</dbReference>
<gene>
    <name evidence="11" type="ORF">EYC87_02780</name>
</gene>
<dbReference type="RefSeq" id="WP_279251517.1">
    <property type="nucleotide sequence ID" value="NZ_SHNP01000001.1"/>
</dbReference>
<dbReference type="NCBIfam" id="TIGR00594">
    <property type="entry name" value="polc"/>
    <property type="match status" value="1"/>
</dbReference>
<name>A0ABT3SRA8_9GAMM</name>
<dbReference type="InterPro" id="IPR040982">
    <property type="entry name" value="DNA_pol3_finger"/>
</dbReference>
<evidence type="ECO:0000256" key="8">
    <source>
        <dbReference type="ARBA" id="ARBA00022932"/>
    </source>
</evidence>
<evidence type="ECO:0000259" key="10">
    <source>
        <dbReference type="SMART" id="SM00481"/>
    </source>
</evidence>
<evidence type="ECO:0000313" key="12">
    <source>
        <dbReference type="Proteomes" id="UP001143307"/>
    </source>
</evidence>
<dbReference type="Pfam" id="PF07733">
    <property type="entry name" value="DNA_pol3_alpha"/>
    <property type="match status" value="1"/>
</dbReference>
<dbReference type="Gene3D" id="1.10.150.870">
    <property type="match status" value="1"/>
</dbReference>
<keyword evidence="6 11" id="KW-0548">Nucleotidyltransferase</keyword>
<comment type="caution">
    <text evidence="11">The sequence shown here is derived from an EMBL/GenBank/DDBJ whole genome shotgun (WGS) entry which is preliminary data.</text>
</comment>
<dbReference type="EC" id="2.7.7.7" evidence="2"/>
<evidence type="ECO:0000256" key="3">
    <source>
        <dbReference type="ARBA" id="ARBA00019114"/>
    </source>
</evidence>
<evidence type="ECO:0000256" key="9">
    <source>
        <dbReference type="ARBA" id="ARBA00049244"/>
    </source>
</evidence>
<dbReference type="Gene3D" id="3.20.20.140">
    <property type="entry name" value="Metal-dependent hydrolases"/>
    <property type="match status" value="1"/>
</dbReference>
<keyword evidence="5 11" id="KW-0808">Transferase</keyword>
<feature type="domain" description="Polymerase/histidinol phosphatase N-terminal" evidence="10">
    <location>
        <begin position="5"/>
        <end position="72"/>
    </location>
</feature>
<comment type="catalytic activity">
    <reaction evidence="9">
        <text>DNA(n) + a 2'-deoxyribonucleoside 5'-triphosphate = DNA(n+1) + diphosphate</text>
        <dbReference type="Rhea" id="RHEA:22508"/>
        <dbReference type="Rhea" id="RHEA-COMP:17339"/>
        <dbReference type="Rhea" id="RHEA-COMP:17340"/>
        <dbReference type="ChEBI" id="CHEBI:33019"/>
        <dbReference type="ChEBI" id="CHEBI:61560"/>
        <dbReference type="ChEBI" id="CHEBI:173112"/>
        <dbReference type="EC" id="2.7.7.7"/>
    </reaction>
</comment>
<dbReference type="PANTHER" id="PTHR32294">
    <property type="entry name" value="DNA POLYMERASE III SUBUNIT ALPHA"/>
    <property type="match status" value="1"/>
</dbReference>
<dbReference type="InterPro" id="IPR048472">
    <property type="entry name" value="DNA_pol_IIIA_C"/>
</dbReference>
<evidence type="ECO:0000256" key="5">
    <source>
        <dbReference type="ARBA" id="ARBA00022679"/>
    </source>
</evidence>
<keyword evidence="12" id="KW-1185">Reference proteome</keyword>
<dbReference type="SUPFAM" id="SSF89550">
    <property type="entry name" value="PHP domain-like"/>
    <property type="match status" value="1"/>
</dbReference>
<dbReference type="InterPro" id="IPR004013">
    <property type="entry name" value="PHP_dom"/>
</dbReference>
<keyword evidence="4" id="KW-0963">Cytoplasm</keyword>
<dbReference type="Gene3D" id="1.10.10.1600">
    <property type="entry name" value="Bacterial DNA polymerase III alpha subunit, thumb domain"/>
    <property type="match status" value="1"/>
</dbReference>
<dbReference type="CDD" id="cd07433">
    <property type="entry name" value="PHP_PolIIIA_DnaE1"/>
    <property type="match status" value="1"/>
</dbReference>
<dbReference type="GO" id="GO:0003887">
    <property type="term" value="F:DNA-directed DNA polymerase activity"/>
    <property type="evidence" value="ECO:0007669"/>
    <property type="project" value="UniProtKB-EC"/>
</dbReference>
<dbReference type="PANTHER" id="PTHR32294:SF0">
    <property type="entry name" value="DNA POLYMERASE III SUBUNIT ALPHA"/>
    <property type="match status" value="1"/>
</dbReference>
<evidence type="ECO:0000313" key="11">
    <source>
        <dbReference type="EMBL" id="MCX2972516.1"/>
    </source>
</evidence>
<dbReference type="InterPro" id="IPR004805">
    <property type="entry name" value="DnaE2/DnaE/PolC"/>
</dbReference>
<evidence type="ECO:0000256" key="7">
    <source>
        <dbReference type="ARBA" id="ARBA00022705"/>
    </source>
</evidence>
<dbReference type="Pfam" id="PF02811">
    <property type="entry name" value="PHP"/>
    <property type="match status" value="1"/>
</dbReference>
<protein>
    <recommendedName>
        <fullName evidence="3">DNA polymerase III subunit alpha</fullName>
        <ecNumber evidence="2">2.7.7.7</ecNumber>
    </recommendedName>
</protein>
<dbReference type="EMBL" id="SHNP01000001">
    <property type="protein sequence ID" value="MCX2972516.1"/>
    <property type="molecule type" value="Genomic_DNA"/>
</dbReference>
<accession>A0ABT3SRA8</accession>
<dbReference type="InterPro" id="IPR003141">
    <property type="entry name" value="Pol/His_phosphatase_N"/>
</dbReference>
<keyword evidence="7" id="KW-0235">DNA replication</keyword>
<dbReference type="Pfam" id="PF14579">
    <property type="entry name" value="HHH_6"/>
    <property type="match status" value="1"/>
</dbReference>
<organism evidence="11 12">
    <name type="scientific">Candidatus Seongchinamella marina</name>
    <dbReference type="NCBI Taxonomy" id="2518990"/>
    <lineage>
        <taxon>Bacteria</taxon>
        <taxon>Pseudomonadati</taxon>
        <taxon>Pseudomonadota</taxon>
        <taxon>Gammaproteobacteria</taxon>
        <taxon>Cellvibrionales</taxon>
        <taxon>Halieaceae</taxon>
        <taxon>Seongchinamella</taxon>
    </lineage>
</organism>
<evidence type="ECO:0000256" key="4">
    <source>
        <dbReference type="ARBA" id="ARBA00022490"/>
    </source>
</evidence>
<proteinExistence type="predicted"/>
<dbReference type="Proteomes" id="UP001143307">
    <property type="component" value="Unassembled WGS sequence"/>
</dbReference>
<dbReference type="Pfam" id="PF20914">
    <property type="entry name" value="DNA_pol_IIIA_C"/>
    <property type="match status" value="1"/>
</dbReference>
<reference evidence="11" key="1">
    <citation type="submission" date="2019-02" db="EMBL/GenBank/DDBJ databases">
        <authorList>
            <person name="Li S.-H."/>
        </authorList>
    </citation>
    <scope>NUCLEOTIDE SEQUENCE</scope>
    <source>
        <strain evidence="11">IMCC8485</strain>
    </source>
</reference>
<sequence length="1160" mass="129903">MTQFVHLRLHSEFSIVDGLVRLKPLMSRVAELGMPAVAVTDVSNFYGLVKVHKSAFSAGVQPIFGTDLRVLDADDPEKSYPLCLLAMNQTGYHNLTLLISRSYTEGQYLGVPYVKKAWLEECAEGVIALSAGARGDIGQAIIGEKSELAVARAKYWMALYPQRFYLELHRTGREGDETHLHGAVNLAAQLQCPVVATNDVRFLDASEFEAHEARVCIGEGRTLDDPRRARSYTEQQYLRSPEEMTELFADIPEALANTVQIARRCNVVLELGKPYLPDYPVPEGMTMDEFFRQLSHDGLDARLEALFDSSADDFPAKQKQYRERLEFELETIVQMGFPGYFLIVMDFIRWAKQHDIPVGPGRGSGAGSLVAYAMEITDLDPLEYDLLFERFLNPERVSMPDFDVDFCMDKRDQVIDYVADTYGREAVSQIITFGTMAAKAVVRDVARVQGKSYGLADKLSKLIPFEVGMTLEKALEQEEALKEFLAEDEQAQEIWDMAEQLEGVTRGVGKHAGGVVIAPSKLTDFSPLFCDESGSGLVTQYDKGDVEDAGLVKFDFLGLRTLTIIDWAVKMINTVRDTDGQAPLDIMQIPLDDQPSFTLLKSAKTTAVFQLESSGMKDLIERLQPDCFEDIVALVALFRPGPLQSGMVDNFINRKHGREELSFPDAKWQHEWLKPILQPTYGIILYQEQVMQIAQELAGYTLGGADMLRRAMGKKKPEEMAKQRTIFEEGAKSKGVDSELAMRIFDLVEKFAGYGFNKSHSAAYALVSYQTCWLKTHYPAPFMAAVMSSELDNTDKTVVFVDECKRMKLSLKLPDVNEGQYMFTVNAQGDIIYGLGAIKGLGEGPVEIILATRETDGPFTDLFDFCARTDPRKVNRKAIEALIRSGALDSLGETRWVLMASMEDALKAAEQSASNRDAGIDDLFGEVVPSQENGTEDVYAGFRKVRPWTDKERLGGERDTLGLYITGHPIDEYQVEIRKFAPKRIVDVRPDKQGNQLLVGLIMATRTMNTQRGTMAVLTLDDSSAQMEVTLFSEVYNQFRELLVKDTIVLIEGKVQQDDRSGKPVVRASGVRSIDEARQSYASRLTLRVNAERFDDHFTTRLEQILAGAAGGRCPVSIDYLQQSNRARVHLSERWRVVPSDELIQILRDELGHEQVALEY</sequence>
<keyword evidence="8" id="KW-0239">DNA-directed DNA polymerase</keyword>
<comment type="subcellular location">
    <subcellularLocation>
        <location evidence="1">Cytoplasm</location>
    </subcellularLocation>
</comment>
<evidence type="ECO:0000256" key="2">
    <source>
        <dbReference type="ARBA" id="ARBA00012417"/>
    </source>
</evidence>